<gene>
    <name evidence="3" type="ORF">OE749_05790</name>
</gene>
<accession>A0ABT3A6K4</accession>
<name>A0ABT3A6K4_9ALTE</name>
<evidence type="ECO:0000313" key="3">
    <source>
        <dbReference type="EMBL" id="MCV2884199.1"/>
    </source>
</evidence>
<keyword evidence="1" id="KW-1133">Transmembrane helix</keyword>
<dbReference type="RefSeq" id="WP_263711405.1">
    <property type="nucleotide sequence ID" value="NZ_JAOWKX010000002.1"/>
</dbReference>
<keyword evidence="1" id="KW-0812">Transmembrane</keyword>
<evidence type="ECO:0000256" key="2">
    <source>
        <dbReference type="SAM" id="SignalP"/>
    </source>
</evidence>
<reference evidence="3 4" key="1">
    <citation type="submission" date="2022-10" db="EMBL/GenBank/DDBJ databases">
        <title>Aestuariibacter sp. AA17 isolated from Montipora capitata coral fragment.</title>
        <authorList>
            <person name="Emsley S.A."/>
            <person name="Pfannmuller K.M."/>
            <person name="Loughran R.M."/>
            <person name="Shlafstein M."/>
            <person name="Papke E."/>
            <person name="Saw J.H."/>
            <person name="Ushijima B."/>
            <person name="Videau P."/>
        </authorList>
    </citation>
    <scope>NUCLEOTIDE SEQUENCE [LARGE SCALE GENOMIC DNA]</scope>
    <source>
        <strain evidence="3 4">AA17</strain>
    </source>
</reference>
<evidence type="ECO:0008006" key="5">
    <source>
        <dbReference type="Google" id="ProtNLM"/>
    </source>
</evidence>
<protein>
    <recommendedName>
        <fullName evidence="5">PEP-CTERM sorting domain-containing protein</fullName>
    </recommendedName>
</protein>
<sequence length="247" mass="27002">MDKNFIGSLSIMMLLFFSPMSFSTPSSIGLGVTTITEIDVGSDGNLSVTYTDNSVETFTDGGAKDLDGEKNGTICISLGNKKIKSYIRKVAGKYKVYKKVSTSSTNLEDILYQELTIPVFDSPIALYVELNVELLSQQPFDLFGLNFNIVDGISAELPFAEFFDMSSLPQELSELAVLDEQVFKSLPRYSGAVQAISSDNFTKVSEPNSGLILVIGLIALLLHYFNVNKGRQSSMDSTITEVGYTKT</sequence>
<keyword evidence="1" id="KW-0472">Membrane</keyword>
<feature type="transmembrane region" description="Helical" evidence="1">
    <location>
        <begin position="210"/>
        <end position="227"/>
    </location>
</feature>
<dbReference type="Proteomes" id="UP001652504">
    <property type="component" value="Unassembled WGS sequence"/>
</dbReference>
<organism evidence="3 4">
    <name type="scientific">Fluctibacter corallii</name>
    <dbReference type="NCBI Taxonomy" id="2984329"/>
    <lineage>
        <taxon>Bacteria</taxon>
        <taxon>Pseudomonadati</taxon>
        <taxon>Pseudomonadota</taxon>
        <taxon>Gammaproteobacteria</taxon>
        <taxon>Alteromonadales</taxon>
        <taxon>Alteromonadaceae</taxon>
        <taxon>Fluctibacter</taxon>
    </lineage>
</organism>
<comment type="caution">
    <text evidence="3">The sequence shown here is derived from an EMBL/GenBank/DDBJ whole genome shotgun (WGS) entry which is preliminary data.</text>
</comment>
<proteinExistence type="predicted"/>
<keyword evidence="4" id="KW-1185">Reference proteome</keyword>
<feature type="chain" id="PRO_5045170626" description="PEP-CTERM sorting domain-containing protein" evidence="2">
    <location>
        <begin position="24"/>
        <end position="247"/>
    </location>
</feature>
<dbReference type="EMBL" id="JAOWKX010000002">
    <property type="protein sequence ID" value="MCV2884199.1"/>
    <property type="molecule type" value="Genomic_DNA"/>
</dbReference>
<evidence type="ECO:0000256" key="1">
    <source>
        <dbReference type="SAM" id="Phobius"/>
    </source>
</evidence>
<keyword evidence="2" id="KW-0732">Signal</keyword>
<feature type="signal peptide" evidence="2">
    <location>
        <begin position="1"/>
        <end position="23"/>
    </location>
</feature>
<evidence type="ECO:0000313" key="4">
    <source>
        <dbReference type="Proteomes" id="UP001652504"/>
    </source>
</evidence>